<dbReference type="SUPFAM" id="SSF111283">
    <property type="entry name" value="Putative modulator of DNA gyrase, PmbA/TldD"/>
    <property type="match status" value="1"/>
</dbReference>
<dbReference type="InterPro" id="IPR051463">
    <property type="entry name" value="Peptidase_U62_metallo"/>
</dbReference>
<feature type="region of interest" description="Disordered" evidence="2">
    <location>
        <begin position="541"/>
        <end position="561"/>
    </location>
</feature>
<reference evidence="4 5" key="1">
    <citation type="submission" date="2022-07" db="EMBL/GenBank/DDBJ databases">
        <title>Fecal culturing of patients with breast cancer.</title>
        <authorList>
            <person name="Teng N.M.Y."/>
            <person name="Kiu R."/>
            <person name="Evans R."/>
            <person name="Baker D.J."/>
            <person name="Zenner C."/>
            <person name="Robinson S.D."/>
            <person name="Hall L.J."/>
        </authorList>
    </citation>
    <scope>NUCLEOTIDE SEQUENCE [LARGE SCALE GENOMIC DNA]</scope>
    <source>
        <strain evidence="4 5">LH1063</strain>
    </source>
</reference>
<dbReference type="PANTHER" id="PTHR30624:SF0">
    <property type="entry name" value="METALLOPROTEASE SLR0863"/>
    <property type="match status" value="1"/>
</dbReference>
<accession>A0ABT1MDD3</accession>
<organism evidence="4 5">
    <name type="scientific">Coprobacter tertius</name>
    <dbReference type="NCBI Taxonomy" id="2944915"/>
    <lineage>
        <taxon>Bacteria</taxon>
        <taxon>Pseudomonadati</taxon>
        <taxon>Bacteroidota</taxon>
        <taxon>Bacteroidia</taxon>
        <taxon>Bacteroidales</taxon>
        <taxon>Barnesiellaceae</taxon>
        <taxon>Coprobacter</taxon>
    </lineage>
</organism>
<protein>
    <submittedName>
        <fullName evidence="4">Metallopeptidase TldD-related protein</fullName>
    </submittedName>
</protein>
<dbReference type="RefSeq" id="WP_255025172.1">
    <property type="nucleotide sequence ID" value="NZ_JANDHW010000001.1"/>
</dbReference>
<evidence type="ECO:0000313" key="5">
    <source>
        <dbReference type="Proteomes" id="UP001205603"/>
    </source>
</evidence>
<evidence type="ECO:0000259" key="3">
    <source>
        <dbReference type="Pfam" id="PF19289"/>
    </source>
</evidence>
<dbReference type="InterPro" id="IPR045569">
    <property type="entry name" value="Metalloprtase-TldD/E_C"/>
</dbReference>
<dbReference type="InterPro" id="IPR036059">
    <property type="entry name" value="TldD/PmbA_sf"/>
</dbReference>
<feature type="compositionally biased region" description="Polar residues" evidence="2">
    <location>
        <begin position="541"/>
        <end position="550"/>
    </location>
</feature>
<evidence type="ECO:0000256" key="1">
    <source>
        <dbReference type="ARBA" id="ARBA00005836"/>
    </source>
</evidence>
<dbReference type="EMBL" id="JANDHW010000001">
    <property type="protein sequence ID" value="MCP9610642.1"/>
    <property type="molecule type" value="Genomic_DNA"/>
</dbReference>
<comment type="caution">
    <text evidence="4">The sequence shown here is derived from an EMBL/GenBank/DDBJ whole genome shotgun (WGS) entry which is preliminary data.</text>
</comment>
<comment type="similarity">
    <text evidence="1">Belongs to the peptidase U62 family.</text>
</comment>
<name>A0ABT1MDD3_9BACT</name>
<dbReference type="Proteomes" id="UP001205603">
    <property type="component" value="Unassembled WGS sequence"/>
</dbReference>
<feature type="domain" description="Metalloprotease TldD/E C-terminal" evidence="3">
    <location>
        <begin position="296"/>
        <end position="540"/>
    </location>
</feature>
<proteinExistence type="inferred from homology"/>
<keyword evidence="5" id="KW-1185">Reference proteome</keyword>
<dbReference type="Pfam" id="PF19289">
    <property type="entry name" value="PmbA_TldD_3rd"/>
    <property type="match status" value="1"/>
</dbReference>
<dbReference type="PANTHER" id="PTHR30624">
    <property type="entry name" value="UNCHARACTERIZED PROTEIN TLDD AND PMBA"/>
    <property type="match status" value="1"/>
</dbReference>
<evidence type="ECO:0000256" key="2">
    <source>
        <dbReference type="SAM" id="MobiDB-lite"/>
    </source>
</evidence>
<sequence length="561" mass="63035">MKNYRHYVLLVLLLFTPLLPAQEQLLDVLSKEADRNLELLRQEEVPAYYISYRVYQNSDQTFSSQFGGSDTPVREESRMLHVIVRVGDVQLDNTHEVKGDFFGSQNEGQSILFPLSDDPEAIRLALWVATDKYYKNAVQRYKKVKANVAVSVEAEDKSPDFTKESAEVYIEKKLTLKDLKYDENEIERKLNKYTSLFLKNKDILSGDAFFRAGIQQMYFADTEGRKIFQNDASVRLGLNAYTIANDGMSLPLYVSYFGFKASDLPSDKKILADVAEMSDMLSQLKKAPVADSYTGPAILSSKATGVFFHEFFGHRVEGARMKLEGDAQTFKKKVSQSVLPGDMSVYFDPTLKEYKNTLLSGRYVFDDEGIRGQRVDVVDKGTLKSFLMSRTPIDGFLNSNGHGRGMIYYDPVTRQSNMIVETNNPFTPGELRAKLRDELKKQGKPYGYYFGEVSGGFTNTTRFDANAFNVTPLIVYRIYADGRPDELVRGVNLIGTPLSVFSQIMACGDDYEVFNGYCGAESGSIPVSCVAPTMLIKTVETQKSGKSTAQPPVLERPSVNF</sequence>
<evidence type="ECO:0000313" key="4">
    <source>
        <dbReference type="EMBL" id="MCP9610642.1"/>
    </source>
</evidence>
<gene>
    <name evidence="4" type="ORF">NMU02_00845</name>
</gene>